<protein>
    <submittedName>
        <fullName evidence="3">Uncharacterized protein</fullName>
    </submittedName>
</protein>
<dbReference type="EMBL" id="KV920806">
    <property type="protein sequence ID" value="OSX68275.1"/>
    <property type="molecule type" value="Genomic_DNA"/>
</dbReference>
<proteinExistence type="predicted"/>
<dbReference type="Proteomes" id="UP000218209">
    <property type="component" value="Unassembled WGS sequence"/>
</dbReference>
<feature type="coiled-coil region" evidence="1">
    <location>
        <begin position="139"/>
        <end position="166"/>
    </location>
</feature>
<evidence type="ECO:0000256" key="2">
    <source>
        <dbReference type="SAM" id="MobiDB-lite"/>
    </source>
</evidence>
<sequence length="191" mass="20140">MGSPVEHNRGAIGDSRAPRESGTTLSPPAGVSAEVEVVEGPPVKKCRVWPVGKEGARVDALCVSAVTMSGAHLAEWGKGDKLYEKAASVFNEQPGRPFAVDGKAIKDRFKLLKTKLEKEADGAKASGSAEERSEMDTMMADACSAINDAKERADKAKGEASKADEALLQAGEDARRSCLARRAKRLGQGST</sequence>
<dbReference type="OrthoDB" id="10588966at2759"/>
<organism evidence="3 4">
    <name type="scientific">Porphyra umbilicalis</name>
    <name type="common">Purple laver</name>
    <name type="synonym">Red alga</name>
    <dbReference type="NCBI Taxonomy" id="2786"/>
    <lineage>
        <taxon>Eukaryota</taxon>
        <taxon>Rhodophyta</taxon>
        <taxon>Bangiophyceae</taxon>
        <taxon>Bangiales</taxon>
        <taxon>Bangiaceae</taxon>
        <taxon>Porphyra</taxon>
    </lineage>
</organism>
<keyword evidence="4" id="KW-1185">Reference proteome</keyword>
<reference evidence="3 4" key="1">
    <citation type="submission" date="2017-03" db="EMBL/GenBank/DDBJ databases">
        <title>WGS assembly of Porphyra umbilicalis.</title>
        <authorList>
            <person name="Brawley S.H."/>
            <person name="Blouin N.A."/>
            <person name="Ficko-Blean E."/>
            <person name="Wheeler G.L."/>
            <person name="Lohr M."/>
            <person name="Goodson H.V."/>
            <person name="Jenkins J.W."/>
            <person name="Blaby-Haas C.E."/>
            <person name="Helliwell K.E."/>
            <person name="Chan C."/>
            <person name="Marriage T."/>
            <person name="Bhattacharya D."/>
            <person name="Klein A.S."/>
            <person name="Badis Y."/>
            <person name="Brodie J."/>
            <person name="Cao Y."/>
            <person name="Collen J."/>
            <person name="Dittami S.M."/>
            <person name="Gachon C.M."/>
            <person name="Green B.R."/>
            <person name="Karpowicz S."/>
            <person name="Kim J.W."/>
            <person name="Kudahl U."/>
            <person name="Lin S."/>
            <person name="Michel G."/>
            <person name="Mittag M."/>
            <person name="Olson B.J."/>
            <person name="Pangilinan J."/>
            <person name="Peng Y."/>
            <person name="Qiu H."/>
            <person name="Shu S."/>
            <person name="Singer J.T."/>
            <person name="Smith A.G."/>
            <person name="Sprecher B.N."/>
            <person name="Wagner V."/>
            <person name="Wang W."/>
            <person name="Wang Z.-Y."/>
            <person name="Yan J."/>
            <person name="Yarish C."/>
            <person name="Zoeuner-Riek S."/>
            <person name="Zhuang Y."/>
            <person name="Zou Y."/>
            <person name="Lindquist E.A."/>
            <person name="Grimwood J."/>
            <person name="Barry K."/>
            <person name="Rokhsar D.S."/>
            <person name="Schmutz J."/>
            <person name="Stiller J.W."/>
            <person name="Grossman A.R."/>
            <person name="Prochnik S.E."/>
        </authorList>
    </citation>
    <scope>NUCLEOTIDE SEQUENCE [LARGE SCALE GENOMIC DNA]</scope>
    <source>
        <strain evidence="3">4086291</strain>
    </source>
</reference>
<evidence type="ECO:0000313" key="4">
    <source>
        <dbReference type="Proteomes" id="UP000218209"/>
    </source>
</evidence>
<dbReference type="AlphaFoldDB" id="A0A1X6NI30"/>
<evidence type="ECO:0000256" key="1">
    <source>
        <dbReference type="SAM" id="Coils"/>
    </source>
</evidence>
<feature type="region of interest" description="Disordered" evidence="2">
    <location>
        <begin position="1"/>
        <end position="35"/>
    </location>
</feature>
<name>A0A1X6NI30_PORUM</name>
<gene>
    <name evidence="3" type="ORF">BU14_3100s0001</name>
</gene>
<keyword evidence="1" id="KW-0175">Coiled coil</keyword>
<evidence type="ECO:0000313" key="3">
    <source>
        <dbReference type="EMBL" id="OSX68275.1"/>
    </source>
</evidence>
<accession>A0A1X6NI30</accession>